<comment type="similarity">
    <text evidence="17">Belongs to the RBR family. Parkin subfamily.</text>
</comment>
<evidence type="ECO:0000259" key="20">
    <source>
        <dbReference type="PROSITE" id="PS50053"/>
    </source>
</evidence>
<evidence type="ECO:0000256" key="12">
    <source>
        <dbReference type="ARBA" id="ARBA00022786"/>
    </source>
</evidence>
<evidence type="ECO:0000256" key="14">
    <source>
        <dbReference type="ARBA" id="ARBA00022843"/>
    </source>
</evidence>
<dbReference type="SUPFAM" id="SSF54236">
    <property type="entry name" value="Ubiquitin-like"/>
    <property type="match status" value="1"/>
</dbReference>
<comment type="catalytic activity">
    <reaction evidence="1">
        <text>[E2 ubiquitin-conjugating enzyme]-S-ubiquitinyl-L-cysteine + [acceptor protein]-L-lysine = [E2 ubiquitin-conjugating enzyme]-L-cysteine + [acceptor protein]-N(6)-ubiquitinyl-L-lysine.</text>
        <dbReference type="EC" id="2.3.2.31"/>
    </reaction>
</comment>
<keyword evidence="12" id="KW-0833">Ubl conjugation pathway</keyword>
<dbReference type="InterPro" id="IPR000626">
    <property type="entry name" value="Ubiquitin-like_dom"/>
</dbReference>
<keyword evidence="7" id="KW-0597">Phosphoprotein</keyword>
<evidence type="ECO:0000256" key="16">
    <source>
        <dbReference type="ARBA" id="ARBA00023128"/>
    </source>
</evidence>
<keyword evidence="10" id="KW-0677">Repeat</keyword>
<dbReference type="InterPro" id="IPR047534">
    <property type="entry name" value="BRcat_RBR_parkin"/>
</dbReference>
<dbReference type="InterPro" id="IPR013083">
    <property type="entry name" value="Znf_RING/FYVE/PHD"/>
</dbReference>
<dbReference type="Gene3D" id="1.20.120.1750">
    <property type="match status" value="1"/>
</dbReference>
<dbReference type="Gene3D" id="2.20.25.20">
    <property type="match status" value="1"/>
</dbReference>
<evidence type="ECO:0000259" key="21">
    <source>
        <dbReference type="PROSITE" id="PS51873"/>
    </source>
</evidence>
<dbReference type="Pfam" id="PF17976">
    <property type="entry name" value="zf-RING_12"/>
    <property type="match status" value="1"/>
</dbReference>
<dbReference type="FunFam" id="2.20.25.20:FF:000008">
    <property type="entry name" value="E3 ubiquitin-protein ligase parkin"/>
    <property type="match status" value="1"/>
</dbReference>
<dbReference type="InterPro" id="IPR044066">
    <property type="entry name" value="TRIAD_supradom"/>
</dbReference>
<organism evidence="22">
    <name type="scientific">Culex tarsalis</name>
    <name type="common">Encephalitis mosquito</name>
    <dbReference type="NCBI Taxonomy" id="7177"/>
    <lineage>
        <taxon>Eukaryota</taxon>
        <taxon>Metazoa</taxon>
        <taxon>Ecdysozoa</taxon>
        <taxon>Arthropoda</taxon>
        <taxon>Hexapoda</taxon>
        <taxon>Insecta</taxon>
        <taxon>Pterygota</taxon>
        <taxon>Neoptera</taxon>
        <taxon>Endopterygota</taxon>
        <taxon>Diptera</taxon>
        <taxon>Nematocera</taxon>
        <taxon>Culicoidea</taxon>
        <taxon>Culicidae</taxon>
        <taxon>Culicinae</taxon>
        <taxon>Culicini</taxon>
        <taxon>Culex</taxon>
        <taxon>Culex</taxon>
    </lineage>
</organism>
<dbReference type="GO" id="GO:1902532">
    <property type="term" value="P:negative regulation of intracellular signal transduction"/>
    <property type="evidence" value="ECO:0007669"/>
    <property type="project" value="UniProtKB-ARBA"/>
</dbReference>
<keyword evidence="11" id="KW-0863">Zinc-finger</keyword>
<dbReference type="InterPro" id="IPR041170">
    <property type="entry name" value="Znf-RING_14"/>
</dbReference>
<dbReference type="SMART" id="SM00213">
    <property type="entry name" value="UBQ"/>
    <property type="match status" value="1"/>
</dbReference>
<dbReference type="PIRSF" id="PIRSF037880">
    <property type="entry name" value="Parkin"/>
    <property type="match status" value="1"/>
</dbReference>
<evidence type="ECO:0000256" key="5">
    <source>
        <dbReference type="ARBA" id="ARBA00012251"/>
    </source>
</evidence>
<feature type="active site" evidence="19">
    <location>
        <position position="470"/>
    </location>
</feature>
<evidence type="ECO:0000256" key="10">
    <source>
        <dbReference type="ARBA" id="ARBA00022737"/>
    </source>
</evidence>
<dbReference type="PROSITE" id="PS51873">
    <property type="entry name" value="TRIAD"/>
    <property type="match status" value="1"/>
</dbReference>
<dbReference type="AlphaFoldDB" id="A0A1Q3FC20"/>
<dbReference type="UniPathway" id="UPA00143"/>
<dbReference type="EMBL" id="GFDL01009921">
    <property type="protein sequence ID" value="JAV25124.1"/>
    <property type="molecule type" value="Transcribed_RNA"/>
</dbReference>
<dbReference type="SUPFAM" id="SSF57850">
    <property type="entry name" value="RING/U-box"/>
    <property type="match status" value="3"/>
</dbReference>
<dbReference type="PANTHER" id="PTHR11685">
    <property type="entry name" value="RBR FAMILY RING FINGER AND IBR DOMAIN-CONTAINING"/>
    <property type="match status" value="1"/>
</dbReference>
<dbReference type="CDD" id="cd20357">
    <property type="entry name" value="Rcat_RBR_parkin"/>
    <property type="match status" value="1"/>
</dbReference>
<dbReference type="InterPro" id="IPR054694">
    <property type="entry name" value="Parkin-like_IBR"/>
</dbReference>
<dbReference type="GO" id="GO:0016567">
    <property type="term" value="P:protein ubiquitination"/>
    <property type="evidence" value="ECO:0007669"/>
    <property type="project" value="UniProtKB-UniPathway"/>
</dbReference>
<dbReference type="GO" id="GO:0009896">
    <property type="term" value="P:positive regulation of catabolic process"/>
    <property type="evidence" value="ECO:0007669"/>
    <property type="project" value="UniProtKB-ARBA"/>
</dbReference>
<dbReference type="GO" id="GO:0005829">
    <property type="term" value="C:cytosol"/>
    <property type="evidence" value="ECO:0007669"/>
    <property type="project" value="UniProtKB-SubCell"/>
</dbReference>
<feature type="domain" description="Ubiquitin-like" evidence="20">
    <location>
        <begin position="30"/>
        <end position="99"/>
    </location>
</feature>
<evidence type="ECO:0000256" key="9">
    <source>
        <dbReference type="ARBA" id="ARBA00022723"/>
    </source>
</evidence>
<dbReference type="GO" id="GO:0005739">
    <property type="term" value="C:mitochondrion"/>
    <property type="evidence" value="ECO:0007669"/>
    <property type="project" value="UniProtKB-SubCell"/>
</dbReference>
<dbReference type="GO" id="GO:0061630">
    <property type="term" value="F:ubiquitin protein ligase activity"/>
    <property type="evidence" value="ECO:0007669"/>
    <property type="project" value="UniProtKB-EC"/>
</dbReference>
<evidence type="ECO:0000313" key="22">
    <source>
        <dbReference type="EMBL" id="JAV25124.1"/>
    </source>
</evidence>
<dbReference type="GO" id="GO:0008270">
    <property type="term" value="F:zinc ion binding"/>
    <property type="evidence" value="ECO:0007669"/>
    <property type="project" value="UniProtKB-KW"/>
</dbReference>
<keyword evidence="16" id="KW-0496">Mitochondrion</keyword>
<dbReference type="Pfam" id="PF00240">
    <property type="entry name" value="ubiquitin"/>
    <property type="match status" value="1"/>
</dbReference>
<feature type="domain" description="RING-type" evidence="21">
    <location>
        <begin position="276"/>
        <end position="503"/>
    </location>
</feature>
<dbReference type="InterPro" id="IPR047536">
    <property type="entry name" value="Rcat_RBR_parkin"/>
</dbReference>
<evidence type="ECO:0000256" key="11">
    <source>
        <dbReference type="ARBA" id="ARBA00022771"/>
    </source>
</evidence>
<dbReference type="CDD" id="cd20340">
    <property type="entry name" value="BRcat_RBR_parkin"/>
    <property type="match status" value="1"/>
</dbReference>
<evidence type="ECO:0000256" key="2">
    <source>
        <dbReference type="ARBA" id="ARBA00004173"/>
    </source>
</evidence>
<evidence type="ECO:0000256" key="18">
    <source>
        <dbReference type="ARBA" id="ARBA00029536"/>
    </source>
</evidence>
<keyword evidence="14" id="KW-0832">Ubl conjugation</keyword>
<reference evidence="22" key="1">
    <citation type="submission" date="2017-01" db="EMBL/GenBank/DDBJ databases">
        <title>A deep insight into the sialotranscriptome of adult male and female Cluex tarsalis mosquitoes.</title>
        <authorList>
            <person name="Ribeiro J.M."/>
            <person name="Moreira F."/>
            <person name="Bernard K.A."/>
            <person name="Calvo E."/>
        </authorList>
    </citation>
    <scope>NUCLEOTIDE SEQUENCE</scope>
    <source>
        <strain evidence="22">Kern County</strain>
        <tissue evidence="22">Salivary glands</tissue>
    </source>
</reference>
<protein>
    <recommendedName>
        <fullName evidence="18">E3 ubiquitin-protein ligase parkin</fullName>
        <ecNumber evidence="5">2.3.2.31</ecNumber>
    </recommendedName>
</protein>
<dbReference type="FunFam" id="1.20.120.1750:FF:000009">
    <property type="entry name" value="E3 ubiquitin-protein ligase parkin"/>
    <property type="match status" value="1"/>
</dbReference>
<dbReference type="InterPro" id="IPR002867">
    <property type="entry name" value="IBR_dom"/>
</dbReference>
<dbReference type="Gene3D" id="3.10.20.90">
    <property type="entry name" value="Phosphatidylinositol 3-kinase Catalytic Subunit, Chain A, domain 1"/>
    <property type="match status" value="1"/>
</dbReference>
<evidence type="ECO:0000256" key="13">
    <source>
        <dbReference type="ARBA" id="ARBA00022833"/>
    </source>
</evidence>
<dbReference type="PRINTS" id="PR01475">
    <property type="entry name" value="PARKIN"/>
</dbReference>
<dbReference type="Gene3D" id="3.30.40.10">
    <property type="entry name" value="Zinc/RING finger domain, C3HC4 (zinc finger)"/>
    <property type="match status" value="1"/>
</dbReference>
<dbReference type="InterPro" id="IPR041565">
    <property type="entry name" value="Parkin_Znf-RING"/>
</dbReference>
<evidence type="ECO:0000256" key="15">
    <source>
        <dbReference type="ARBA" id="ARBA00023006"/>
    </source>
</evidence>
<dbReference type="PROSITE" id="PS50053">
    <property type="entry name" value="UBIQUITIN_2"/>
    <property type="match status" value="1"/>
</dbReference>
<evidence type="ECO:0000256" key="17">
    <source>
        <dbReference type="ARBA" id="ARBA00029442"/>
    </source>
</evidence>
<name>A0A1Q3FC20_CULTA</name>
<dbReference type="GO" id="GO:0000423">
    <property type="term" value="P:mitophagy"/>
    <property type="evidence" value="ECO:0007669"/>
    <property type="project" value="UniProtKB-ARBA"/>
</dbReference>
<dbReference type="CDD" id="cd16627">
    <property type="entry name" value="RING-HC_RBR_parkin"/>
    <property type="match status" value="1"/>
</dbReference>
<evidence type="ECO:0000256" key="8">
    <source>
        <dbReference type="ARBA" id="ARBA00022679"/>
    </source>
</evidence>
<comment type="pathway">
    <text evidence="4">Protein modification; protein ubiquitination.</text>
</comment>
<dbReference type="Pfam" id="PF22605">
    <property type="entry name" value="IBR_2"/>
    <property type="match status" value="1"/>
</dbReference>
<dbReference type="InterPro" id="IPR047535">
    <property type="entry name" value="RING-HC_RBR_parkin"/>
</dbReference>
<keyword evidence="9" id="KW-0479">Metal-binding</keyword>
<evidence type="ECO:0000256" key="4">
    <source>
        <dbReference type="ARBA" id="ARBA00004906"/>
    </source>
</evidence>
<comment type="subcellular location">
    <subcellularLocation>
        <location evidence="3">Cytoplasm</location>
        <location evidence="3">Cytosol</location>
    </subcellularLocation>
    <subcellularLocation>
        <location evidence="2">Mitochondrion</location>
    </subcellularLocation>
</comment>
<evidence type="ECO:0000256" key="3">
    <source>
        <dbReference type="ARBA" id="ARBA00004514"/>
    </source>
</evidence>
<accession>A0A1Q3FC20</accession>
<dbReference type="InterPro" id="IPR031127">
    <property type="entry name" value="E3_UB_ligase_RBR"/>
</dbReference>
<dbReference type="Pfam" id="PF17978">
    <property type="entry name" value="zf-RING_14"/>
    <property type="match status" value="1"/>
</dbReference>
<proteinExistence type="inferred from homology"/>
<dbReference type="CDD" id="cd21382">
    <property type="entry name" value="RING0_parkin"/>
    <property type="match status" value="1"/>
</dbReference>
<dbReference type="EC" id="2.3.2.31" evidence="5"/>
<dbReference type="GO" id="GO:0022603">
    <property type="term" value="P:regulation of anatomical structure morphogenesis"/>
    <property type="evidence" value="ECO:0007669"/>
    <property type="project" value="UniProtKB-ARBA"/>
</dbReference>
<dbReference type="GO" id="GO:0006950">
    <property type="term" value="P:response to stress"/>
    <property type="evidence" value="ECO:0007669"/>
    <property type="project" value="UniProtKB-ARBA"/>
</dbReference>
<evidence type="ECO:0000256" key="6">
    <source>
        <dbReference type="ARBA" id="ARBA00022490"/>
    </source>
</evidence>
<keyword evidence="6" id="KW-0963">Cytoplasm</keyword>
<dbReference type="InterPro" id="IPR029071">
    <property type="entry name" value="Ubiquitin-like_domsf"/>
</dbReference>
<sequence length="503" mass="55894">MFDIVNFLKNLLYNMLAIFSFSRKKLSNKLSIYVKSNTGSTLAVDLEPHMDIKDVKEIVAPQLGLAPDELKIIFAGKELSDTITISECDLGQQSIIHAVKARTVVVPASSPSKNFQSNGKRRLNSIITEESPEEPFPAGSSKPLCETMSELELTEVNERPGGTPSAVPTEPPAERRKANFFVFCSQCEKVCTGKLRVRCGICRSGAFTVHRDPACWDDVLKKKRITGHCENYEVPCVENEAGDPPFTEFYFKCAEHSSGGETDFAAPLNLIKTNHKDIPCIACTDTSDTVLVFPCEAGHVSCLDCFRQYCVSRLLERQFLEHPTQGGYTLRCPVGCDASYIEDVHHFKLLSKEQYDRYQRFATEEYVLRNGGVLCPQPGCGMGLLVDAECRRIQCQNGCGFVFCRSCLQGYHIGECLETPTTSLGTAAGYSIDPLRASEARWDEASKIAIKVTTKPCPQCRTATERDGGCMHMVCTRSGCGYEWCWVCQTAWTRDCMAAHWFG</sequence>
<evidence type="ECO:0000256" key="7">
    <source>
        <dbReference type="ARBA" id="ARBA00022553"/>
    </source>
</evidence>
<evidence type="ECO:0000256" key="1">
    <source>
        <dbReference type="ARBA" id="ARBA00001798"/>
    </source>
</evidence>
<evidence type="ECO:0000256" key="19">
    <source>
        <dbReference type="PIRSR" id="PIRSR037880-1"/>
    </source>
</evidence>
<keyword evidence="8" id="KW-0808">Transferase</keyword>
<keyword evidence="15" id="KW-0072">Autophagy</keyword>
<keyword evidence="13" id="KW-0862">Zinc</keyword>
<dbReference type="InterPro" id="IPR003977">
    <property type="entry name" value="Parkin"/>
</dbReference>
<dbReference type="SMART" id="SM00647">
    <property type="entry name" value="IBR"/>
    <property type="match status" value="2"/>
</dbReference>